<sequence>MHLFGLAMAGHDVDTAVTLLAPDVEFRSPVVFTPYRGRDAVAPLLYAVADVLRDFRYTREIASADGRDLALVFQASAGDKKVEGCDFLHLDDSGLIDELFVMIRPMSGVHALAEAMRARLEAASSGGRST</sequence>
<reference evidence="2" key="1">
    <citation type="submission" date="2021-03" db="EMBL/GenBank/DDBJ databases">
        <authorList>
            <person name="Kanchanasin P."/>
            <person name="Saeng-In P."/>
            <person name="Phongsopitanun W."/>
            <person name="Yuki M."/>
            <person name="Kudo T."/>
            <person name="Ohkuma M."/>
            <person name="Tanasupawat S."/>
        </authorList>
    </citation>
    <scope>NUCLEOTIDE SEQUENCE</scope>
    <source>
        <strain evidence="2">GKU 128</strain>
    </source>
</reference>
<feature type="domain" description="SnoaL-like" evidence="1">
    <location>
        <begin position="7"/>
        <end position="96"/>
    </location>
</feature>
<name>A0A939PUB6_9ACTN</name>
<proteinExistence type="predicted"/>
<dbReference type="Proteomes" id="UP000669179">
    <property type="component" value="Unassembled WGS sequence"/>
</dbReference>
<comment type="caution">
    <text evidence="2">The sequence shown here is derived from an EMBL/GenBank/DDBJ whole genome shotgun (WGS) entry which is preliminary data.</text>
</comment>
<evidence type="ECO:0000313" key="2">
    <source>
        <dbReference type="EMBL" id="MBO2455179.1"/>
    </source>
</evidence>
<dbReference type="InterPro" id="IPR032710">
    <property type="entry name" value="NTF2-like_dom_sf"/>
</dbReference>
<evidence type="ECO:0000313" key="3">
    <source>
        <dbReference type="Proteomes" id="UP000669179"/>
    </source>
</evidence>
<keyword evidence="3" id="KW-1185">Reference proteome</keyword>
<dbReference type="Gene3D" id="3.10.450.50">
    <property type="match status" value="1"/>
</dbReference>
<protein>
    <submittedName>
        <fullName evidence="2">Nuclear transport factor 2 family protein</fullName>
    </submittedName>
</protein>
<organism evidence="2 3">
    <name type="scientific">Actinomadura barringtoniae</name>
    <dbReference type="NCBI Taxonomy" id="1427535"/>
    <lineage>
        <taxon>Bacteria</taxon>
        <taxon>Bacillati</taxon>
        <taxon>Actinomycetota</taxon>
        <taxon>Actinomycetes</taxon>
        <taxon>Streptosporangiales</taxon>
        <taxon>Thermomonosporaceae</taxon>
        <taxon>Actinomadura</taxon>
    </lineage>
</organism>
<dbReference type="EMBL" id="JAGEOJ010000033">
    <property type="protein sequence ID" value="MBO2455179.1"/>
    <property type="molecule type" value="Genomic_DNA"/>
</dbReference>
<dbReference type="InterPro" id="IPR037401">
    <property type="entry name" value="SnoaL-like"/>
</dbReference>
<gene>
    <name evidence="2" type="ORF">J4573_49395</name>
</gene>
<dbReference type="SUPFAM" id="SSF54427">
    <property type="entry name" value="NTF2-like"/>
    <property type="match status" value="1"/>
</dbReference>
<dbReference type="Pfam" id="PF12680">
    <property type="entry name" value="SnoaL_2"/>
    <property type="match status" value="1"/>
</dbReference>
<accession>A0A939PUB6</accession>
<evidence type="ECO:0000259" key="1">
    <source>
        <dbReference type="Pfam" id="PF12680"/>
    </source>
</evidence>
<dbReference type="AlphaFoldDB" id="A0A939PUB6"/>